<dbReference type="AlphaFoldDB" id="A0AAE3IS98"/>
<dbReference type="Proteomes" id="UP001209318">
    <property type="component" value="Unassembled WGS sequence"/>
</dbReference>
<dbReference type="GO" id="GO:0009425">
    <property type="term" value="C:bacterial-type flagellum basal body"/>
    <property type="evidence" value="ECO:0007669"/>
    <property type="project" value="UniProtKB-SubCell"/>
</dbReference>
<feature type="domain" description="Flagellar basal body rod protein N-terminal" evidence="3">
    <location>
        <begin position="7"/>
        <end position="35"/>
    </location>
</feature>
<keyword evidence="6" id="KW-0969">Cilium</keyword>
<organism evidence="6 7">
    <name type="scientific">Perspicuibacillus lycopersici</name>
    <dbReference type="NCBI Taxonomy" id="1325689"/>
    <lineage>
        <taxon>Bacteria</taxon>
        <taxon>Bacillati</taxon>
        <taxon>Bacillota</taxon>
        <taxon>Bacilli</taxon>
        <taxon>Bacillales</taxon>
        <taxon>Bacillaceae</taxon>
        <taxon>Perspicuibacillus</taxon>
    </lineage>
</organism>
<evidence type="ECO:0000313" key="7">
    <source>
        <dbReference type="Proteomes" id="UP001209318"/>
    </source>
</evidence>
<gene>
    <name evidence="6" type="ORF">OEV98_06885</name>
</gene>
<dbReference type="Pfam" id="PF06429">
    <property type="entry name" value="Flg_bbr_C"/>
    <property type="match status" value="1"/>
</dbReference>
<evidence type="ECO:0000259" key="3">
    <source>
        <dbReference type="Pfam" id="PF00460"/>
    </source>
</evidence>
<dbReference type="GO" id="GO:0071978">
    <property type="term" value="P:bacterial-type flagellum-dependent swarming motility"/>
    <property type="evidence" value="ECO:0007669"/>
    <property type="project" value="TreeGrafter"/>
</dbReference>
<dbReference type="InterPro" id="IPR001444">
    <property type="entry name" value="Flag_bb_rod_N"/>
</dbReference>
<comment type="caution">
    <text evidence="6">The sequence shown here is derived from an EMBL/GenBank/DDBJ whole genome shotgun (WGS) entry which is preliminary data.</text>
</comment>
<evidence type="ECO:0000256" key="1">
    <source>
        <dbReference type="ARBA" id="ARBA00009677"/>
    </source>
</evidence>
<name>A0AAE3IS98_9BACI</name>
<reference evidence="6" key="1">
    <citation type="submission" date="2022-10" db="EMBL/GenBank/DDBJ databases">
        <title>Description of Fervidibacillus gen. nov. in the family Fervidibacillaceae fam. nov. with two species, Fervidibacillus albus sp. nov., and Fervidibacillus halotolerans sp. nov., isolated from tidal flat sediments.</title>
        <authorList>
            <person name="Kwon K.K."/>
            <person name="Yang S.-H."/>
        </authorList>
    </citation>
    <scope>NUCLEOTIDE SEQUENCE</scope>
    <source>
        <strain evidence="6">JCM 19140</strain>
    </source>
</reference>
<dbReference type="InterPro" id="IPR020013">
    <property type="entry name" value="Flagellar_FlgE/F/G"/>
</dbReference>
<dbReference type="InterPro" id="IPR010930">
    <property type="entry name" value="Flg_bb/hook_C_dom"/>
</dbReference>
<keyword evidence="6" id="KW-0282">Flagellum</keyword>
<dbReference type="Pfam" id="PF00460">
    <property type="entry name" value="Flg_bb_rod"/>
    <property type="match status" value="1"/>
</dbReference>
<dbReference type="PANTHER" id="PTHR30435">
    <property type="entry name" value="FLAGELLAR PROTEIN"/>
    <property type="match status" value="1"/>
</dbReference>
<keyword evidence="6" id="KW-0966">Cell projection</keyword>
<sequence>MSRMMITASNTMDQLQKQLDIISSNIANSQTTGYKSKNVSFSELMYQQFNNQSGIENEVGRLTPGGIRQGSGARIGQVQTNLSQGAVTDTGRQLDFALTKADQFFKVLVPNGNTIQVQYTRDGAFYLSPMNNNEMALVTSDGYQVLDEQNNPIIINGNVSELTVNQSGQLSVVNTDGQTEQFTLGVVQVHNPNALMNTGNNLLAIPDAFAGQEADILTNLEGAGRQQVGIKQGALEQSNVDISVEMTNLMQTQRAYQFQSRAVTLSDQMQGLINGIR</sequence>
<keyword evidence="2" id="KW-0975">Bacterial flagellum</keyword>
<keyword evidence="7" id="KW-1185">Reference proteome</keyword>
<dbReference type="Pfam" id="PF22692">
    <property type="entry name" value="LlgE_F_G_D1"/>
    <property type="match status" value="1"/>
</dbReference>
<protein>
    <submittedName>
        <fullName evidence="6">Flagellar hook-basal body protein</fullName>
    </submittedName>
</protein>
<evidence type="ECO:0000313" key="6">
    <source>
        <dbReference type="EMBL" id="MCU9613277.1"/>
    </source>
</evidence>
<evidence type="ECO:0000259" key="5">
    <source>
        <dbReference type="Pfam" id="PF22692"/>
    </source>
</evidence>
<comment type="similarity">
    <text evidence="1 2">Belongs to the flagella basal body rod proteins family.</text>
</comment>
<dbReference type="NCBIfam" id="TIGR03506">
    <property type="entry name" value="FlgEFG_subfam"/>
    <property type="match status" value="1"/>
</dbReference>
<feature type="domain" description="Flagellar basal-body/hook protein C-terminal" evidence="4">
    <location>
        <begin position="231"/>
        <end position="274"/>
    </location>
</feature>
<dbReference type="EMBL" id="JAOUSF010000002">
    <property type="protein sequence ID" value="MCU9613277.1"/>
    <property type="molecule type" value="Genomic_DNA"/>
</dbReference>
<dbReference type="InterPro" id="IPR037925">
    <property type="entry name" value="FlgE/F/G-like"/>
</dbReference>
<dbReference type="InterPro" id="IPR053967">
    <property type="entry name" value="LlgE_F_G-like_D1"/>
</dbReference>
<evidence type="ECO:0000256" key="2">
    <source>
        <dbReference type="RuleBase" id="RU362116"/>
    </source>
</evidence>
<dbReference type="SUPFAM" id="SSF117143">
    <property type="entry name" value="Flagellar hook protein flgE"/>
    <property type="match status" value="1"/>
</dbReference>
<feature type="domain" description="Flagellar hook protein FlgE/F/G-like D1" evidence="5">
    <location>
        <begin position="102"/>
        <end position="172"/>
    </location>
</feature>
<comment type="subcellular location">
    <subcellularLocation>
        <location evidence="2">Bacterial flagellum basal body</location>
    </subcellularLocation>
</comment>
<evidence type="ECO:0000259" key="4">
    <source>
        <dbReference type="Pfam" id="PF06429"/>
    </source>
</evidence>
<accession>A0AAE3IS98</accession>
<proteinExistence type="inferred from homology"/>
<dbReference type="PANTHER" id="PTHR30435:SF19">
    <property type="entry name" value="FLAGELLAR BASAL-BODY ROD PROTEIN FLGG"/>
    <property type="match status" value="1"/>
</dbReference>